<dbReference type="PANTHER" id="PTHR43245">
    <property type="entry name" value="BIFUNCTIONAL POLYMYXIN RESISTANCE PROTEIN ARNA"/>
    <property type="match status" value="1"/>
</dbReference>
<dbReference type="PANTHER" id="PTHR43245:SF51">
    <property type="entry name" value="SHORT CHAIN DEHYDROGENASE_REDUCTASE FAMILY 42E, MEMBER 2"/>
    <property type="match status" value="1"/>
</dbReference>
<dbReference type="Gene3D" id="3.40.50.720">
    <property type="entry name" value="NAD(P)-binding Rossmann-like Domain"/>
    <property type="match status" value="1"/>
</dbReference>
<dbReference type="Proteomes" id="UP000800092">
    <property type="component" value="Unassembled WGS sequence"/>
</dbReference>
<dbReference type="GO" id="GO:0016616">
    <property type="term" value="F:oxidoreductase activity, acting on the CH-OH group of donors, NAD or NADP as acceptor"/>
    <property type="evidence" value="ECO:0007669"/>
    <property type="project" value="InterPro"/>
</dbReference>
<feature type="domain" description="3-beta hydroxysteroid dehydrogenase/isomerase" evidence="3">
    <location>
        <begin position="9"/>
        <end position="274"/>
    </location>
</feature>
<dbReference type="AlphaFoldDB" id="A0A6A6HMH7"/>
<dbReference type="EMBL" id="ML991773">
    <property type="protein sequence ID" value="KAF2239325.1"/>
    <property type="molecule type" value="Genomic_DNA"/>
</dbReference>
<dbReference type="InterPro" id="IPR050177">
    <property type="entry name" value="Lipid_A_modif_metabolic_enz"/>
</dbReference>
<sequence length="350" mass="38329">MDKPISILITGVGFVAGHIIDALQARHPDWNLSVFDVKSSDSWRDSGIPYFQADITNLDETVEAFEKARPTIVIHTAGWVPGQGARYARRDLGTVTKINVDGTRNALQAAKATGVKAFVFTSSCCIVTDDMKHEYPNMDESLPTGLATLIYGYSKGLAEPYVLAANGEEMLTCAIRPSVILGPHSRLGPGDYQLVPQIHACIAKYETPFIIGSGENLYDFTFVTNVADAHVLAIENLLSTKTAAGEAFFISNQEPVPFRDFMLAIWREFDHVPPFEVRIPESLAWLAGLIAEWATWITGMSSMATLSRGSVQDATGTRYASGDKARRILGYYPRIGLQEGIRISCLVGYT</sequence>
<gene>
    <name evidence="4" type="ORF">EV356DRAFT_502347</name>
</gene>
<dbReference type="SUPFAM" id="SSF51735">
    <property type="entry name" value="NAD(P)-binding Rossmann-fold domains"/>
    <property type="match status" value="1"/>
</dbReference>
<evidence type="ECO:0000313" key="4">
    <source>
        <dbReference type="EMBL" id="KAF2239325.1"/>
    </source>
</evidence>
<dbReference type="InterPro" id="IPR036291">
    <property type="entry name" value="NAD(P)-bd_dom_sf"/>
</dbReference>
<keyword evidence="5" id="KW-1185">Reference proteome</keyword>
<protein>
    <submittedName>
        <fullName evidence="4">NAD(P)-binding protein</fullName>
    </submittedName>
</protein>
<evidence type="ECO:0000256" key="1">
    <source>
        <dbReference type="ARBA" id="ARBA00009219"/>
    </source>
</evidence>
<keyword evidence="2" id="KW-0560">Oxidoreductase</keyword>
<dbReference type="GO" id="GO:0006694">
    <property type="term" value="P:steroid biosynthetic process"/>
    <property type="evidence" value="ECO:0007669"/>
    <property type="project" value="InterPro"/>
</dbReference>
<proteinExistence type="inferred from homology"/>
<reference evidence="4" key="1">
    <citation type="journal article" date="2020" name="Stud. Mycol.">
        <title>101 Dothideomycetes genomes: a test case for predicting lifestyles and emergence of pathogens.</title>
        <authorList>
            <person name="Haridas S."/>
            <person name="Albert R."/>
            <person name="Binder M."/>
            <person name="Bloem J."/>
            <person name="Labutti K."/>
            <person name="Salamov A."/>
            <person name="Andreopoulos B."/>
            <person name="Baker S."/>
            <person name="Barry K."/>
            <person name="Bills G."/>
            <person name="Bluhm B."/>
            <person name="Cannon C."/>
            <person name="Castanera R."/>
            <person name="Culley D."/>
            <person name="Daum C."/>
            <person name="Ezra D."/>
            <person name="Gonzalez J."/>
            <person name="Henrissat B."/>
            <person name="Kuo A."/>
            <person name="Liang C."/>
            <person name="Lipzen A."/>
            <person name="Lutzoni F."/>
            <person name="Magnuson J."/>
            <person name="Mondo S."/>
            <person name="Nolan M."/>
            <person name="Ohm R."/>
            <person name="Pangilinan J."/>
            <person name="Park H.-J."/>
            <person name="Ramirez L."/>
            <person name="Alfaro M."/>
            <person name="Sun H."/>
            <person name="Tritt A."/>
            <person name="Yoshinaga Y."/>
            <person name="Zwiers L.-H."/>
            <person name="Turgeon B."/>
            <person name="Goodwin S."/>
            <person name="Spatafora J."/>
            <person name="Crous P."/>
            <person name="Grigoriev I."/>
        </authorList>
    </citation>
    <scope>NUCLEOTIDE SEQUENCE</scope>
    <source>
        <strain evidence="4">Tuck. ex Michener</strain>
    </source>
</reference>
<evidence type="ECO:0000259" key="3">
    <source>
        <dbReference type="Pfam" id="PF01073"/>
    </source>
</evidence>
<accession>A0A6A6HMH7</accession>
<comment type="similarity">
    <text evidence="1">Belongs to the 3-beta-HSD family.</text>
</comment>
<organism evidence="4 5">
    <name type="scientific">Viridothelium virens</name>
    <name type="common">Speckled blister lichen</name>
    <name type="synonym">Trypethelium virens</name>
    <dbReference type="NCBI Taxonomy" id="1048519"/>
    <lineage>
        <taxon>Eukaryota</taxon>
        <taxon>Fungi</taxon>
        <taxon>Dikarya</taxon>
        <taxon>Ascomycota</taxon>
        <taxon>Pezizomycotina</taxon>
        <taxon>Dothideomycetes</taxon>
        <taxon>Dothideomycetes incertae sedis</taxon>
        <taxon>Trypetheliales</taxon>
        <taxon>Trypetheliaceae</taxon>
        <taxon>Viridothelium</taxon>
    </lineage>
</organism>
<dbReference type="InterPro" id="IPR002225">
    <property type="entry name" value="3Beta_OHSteriod_DH/Estase"/>
</dbReference>
<evidence type="ECO:0000313" key="5">
    <source>
        <dbReference type="Proteomes" id="UP000800092"/>
    </source>
</evidence>
<name>A0A6A6HMH7_VIRVR</name>
<evidence type="ECO:0000256" key="2">
    <source>
        <dbReference type="ARBA" id="ARBA00023002"/>
    </source>
</evidence>
<dbReference type="OrthoDB" id="331544at2759"/>
<dbReference type="Pfam" id="PF01073">
    <property type="entry name" value="3Beta_HSD"/>
    <property type="match status" value="1"/>
</dbReference>